<dbReference type="InterPro" id="IPR011990">
    <property type="entry name" value="TPR-like_helical_dom_sf"/>
</dbReference>
<dbReference type="InterPro" id="IPR051696">
    <property type="entry name" value="DENN_Domain_GEFs"/>
</dbReference>
<dbReference type="PANTHER" id="PTHR12296">
    <property type="entry name" value="DENN DOMAIN-CONTAINING PROTEIN 4"/>
    <property type="match status" value="1"/>
</dbReference>
<dbReference type="SMART" id="SM00801">
    <property type="entry name" value="dDENN"/>
    <property type="match status" value="1"/>
</dbReference>
<dbReference type="Gene3D" id="1.25.40.10">
    <property type="entry name" value="Tetratricopeptide repeat domain"/>
    <property type="match status" value="1"/>
</dbReference>
<dbReference type="GO" id="GO:0031410">
    <property type="term" value="C:cytoplasmic vesicle"/>
    <property type="evidence" value="ECO:0007669"/>
    <property type="project" value="TreeGrafter"/>
</dbReference>
<evidence type="ECO:0000256" key="1">
    <source>
        <dbReference type="ARBA" id="ARBA00022658"/>
    </source>
</evidence>
<dbReference type="Pfam" id="PF03456">
    <property type="entry name" value="uDENN"/>
    <property type="match status" value="1"/>
</dbReference>
<dbReference type="PROSITE" id="PS50211">
    <property type="entry name" value="DENN"/>
    <property type="match status" value="1"/>
</dbReference>
<dbReference type="InterPro" id="IPR023341">
    <property type="entry name" value="MABP"/>
</dbReference>
<keyword evidence="7" id="KW-1185">Reference proteome</keyword>
<organism evidence="6 7">
    <name type="scientific">Psylliodes chrysocephalus</name>
    <dbReference type="NCBI Taxonomy" id="3402493"/>
    <lineage>
        <taxon>Eukaryota</taxon>
        <taxon>Metazoa</taxon>
        <taxon>Ecdysozoa</taxon>
        <taxon>Arthropoda</taxon>
        <taxon>Hexapoda</taxon>
        <taxon>Insecta</taxon>
        <taxon>Pterygota</taxon>
        <taxon>Neoptera</taxon>
        <taxon>Endopterygota</taxon>
        <taxon>Coleoptera</taxon>
        <taxon>Polyphaga</taxon>
        <taxon>Cucujiformia</taxon>
        <taxon>Chrysomeloidea</taxon>
        <taxon>Chrysomelidae</taxon>
        <taxon>Galerucinae</taxon>
        <taxon>Alticini</taxon>
        <taxon>Psylliodes</taxon>
    </lineage>
</organism>
<dbReference type="InterPro" id="IPR005113">
    <property type="entry name" value="uDENN_dom"/>
</dbReference>
<evidence type="ECO:0000313" key="6">
    <source>
        <dbReference type="EMBL" id="CAH1113426.1"/>
    </source>
</evidence>
<evidence type="ECO:0000256" key="2">
    <source>
        <dbReference type="PROSITE-ProRule" id="PRU00708"/>
    </source>
</evidence>
<accession>A0A9P0D8B0</accession>
<dbReference type="EMBL" id="OV651819">
    <property type="protein sequence ID" value="CAH1113426.1"/>
    <property type="molecule type" value="Genomic_DNA"/>
</dbReference>
<dbReference type="Proteomes" id="UP001153636">
    <property type="component" value="Chromosome 7"/>
</dbReference>
<evidence type="ECO:0000259" key="5">
    <source>
        <dbReference type="PROSITE" id="PS51498"/>
    </source>
</evidence>
<proteinExistence type="predicted"/>
<dbReference type="SMART" id="SM00799">
    <property type="entry name" value="DENN"/>
    <property type="match status" value="1"/>
</dbReference>
<name>A0A9P0D8B0_9CUCU</name>
<dbReference type="SMART" id="SM00800">
    <property type="entry name" value="uDENN"/>
    <property type="match status" value="1"/>
</dbReference>
<evidence type="ECO:0000313" key="7">
    <source>
        <dbReference type="Proteomes" id="UP001153636"/>
    </source>
</evidence>
<dbReference type="InterPro" id="IPR001194">
    <property type="entry name" value="cDENN_dom"/>
</dbReference>
<dbReference type="PROSITE" id="PS51375">
    <property type="entry name" value="PPR"/>
    <property type="match status" value="1"/>
</dbReference>
<evidence type="ECO:0000259" key="4">
    <source>
        <dbReference type="PROSITE" id="PS50211"/>
    </source>
</evidence>
<evidence type="ECO:0008006" key="8">
    <source>
        <dbReference type="Google" id="ProtNLM"/>
    </source>
</evidence>
<gene>
    <name evidence="6" type="ORF">PSYICH_LOCUS13707</name>
</gene>
<dbReference type="InterPro" id="IPR043153">
    <property type="entry name" value="DENN_C"/>
</dbReference>
<feature type="region of interest" description="Disordered" evidence="3">
    <location>
        <begin position="17"/>
        <end position="36"/>
    </location>
</feature>
<dbReference type="Pfam" id="PF02141">
    <property type="entry name" value="DENN"/>
    <property type="match status" value="1"/>
</dbReference>
<dbReference type="Pfam" id="PF03455">
    <property type="entry name" value="dDENN"/>
    <property type="match status" value="1"/>
</dbReference>
<dbReference type="GO" id="GO:0005085">
    <property type="term" value="F:guanyl-nucleotide exchange factor activity"/>
    <property type="evidence" value="ECO:0007669"/>
    <property type="project" value="UniProtKB-KW"/>
</dbReference>
<dbReference type="Gene3D" id="3.40.50.11500">
    <property type="match status" value="1"/>
</dbReference>
<dbReference type="PANTHER" id="PTHR12296:SF30">
    <property type="entry name" value="DENN DOMAIN-CONTAINING PROTEIN CRAG"/>
    <property type="match status" value="1"/>
</dbReference>
<evidence type="ECO:0000256" key="3">
    <source>
        <dbReference type="SAM" id="MobiDB-lite"/>
    </source>
</evidence>
<dbReference type="Gene3D" id="2.100.10.50">
    <property type="match status" value="1"/>
</dbReference>
<dbReference type="PROSITE" id="PS51498">
    <property type="entry name" value="MABP"/>
    <property type="match status" value="1"/>
</dbReference>
<feature type="domain" description="UDENN" evidence="4">
    <location>
        <begin position="187"/>
        <end position="633"/>
    </location>
</feature>
<feature type="domain" description="MABP" evidence="5">
    <location>
        <begin position="39"/>
        <end position="195"/>
    </location>
</feature>
<feature type="repeat" description="PPR" evidence="2">
    <location>
        <begin position="790"/>
        <end position="824"/>
    </location>
</feature>
<dbReference type="InterPro" id="IPR005112">
    <property type="entry name" value="dDENN_dom"/>
</dbReference>
<dbReference type="InterPro" id="IPR037516">
    <property type="entry name" value="Tripartite_DENN"/>
</dbReference>
<sequence>MDDRRVADYFVVAGLPDNPEPLDETTLSEGGNLKASHGQPPITDISVIFPSLGENKPDEYEVITKTPTGLSADLNHGSLRTVECFLCVRRGRDKPPLVDIGVMYEGKEWLMEDAEVVKKSVGGNVANVNNSTSQTFITFRRGPKSMPCNALVVTDVCVVIASKGESPPHAFCCISKNLNKGIVGSDVFLCYKKSMNRATLLNYKPDYLSRYPLGDLPEFPFPNSVPLFCLPMGATLELWSKEATQLKPVFSTFVLTVSDAKHKVYGSAVTFYERFPEEKLTEKQKEMLKYSEESDSLLYANKSICVLSHWPFSDDFEVWLRWLHSIVTNGQPQQIPVERYITQLLDEVPFPSPRILLQVSTQNNLDRVILTQPEDLPLPRSAASFKQLLISLGPENCLQVLLLMLTEQKVLIHSLRPDTLTSVAEAVSSMLFPFKWQCPYIPLCPLGLVEVLHAPLPFLIGVDSRFFDLYDPPSDVSCIDLDTNIITVAETQRQNLNIKLLPKKPAKILKSTLDYLYYQLRNNTANNTQDNMVQDDIELEFQRRKKQQAQELEIQEAFLKFMVLSLRGYRSYLLPITKAPTVGTTDPEALFQLTDFLKSRDKANHRFFTLVMKTQMFIRFIEERSFVADGDQGLAFFDDCIEKIGHEDNTNFRLIELDSVHKSDRTVFVLPPEPTVPGEMYQYTHFNLKPELLINLGKKKNPLSSLFQSVTPGSPMTRRTKQEIKTAQKLARKYVRSPDLWARCLSGTCHTLYFMILPSMLHLNTGKEKAILQQSYELLVRATKLRLACDEVCYRLMMQLCGEHSRPLLAVKLLVLMKKFGIQPNALTYGLYNRCVLEAEWPAHSSSSQLLWNKLRNVVMGAAHFRWAARRKYANNMSASTEGGTSLLDQTDRAVSRSSLDSHEAIREENTHVLKRGTSIIKGSLSGLEEVDGLEIDNGNDDIAEENIESVANENDGDEKLNECDNDKKFVGTPDSPSEHRLLSRSESAADANLIDQIVNKKSCSKALQFNNNSIEEKELLENGNSSPGKVSREIITENDPLGAFTLPLEDANAPRTPQPSQFTDSPLIKNNNLTIEPVLFRSSVQRSATFEGSPPSQSKLHRSETVPAATVASSLASFGSSLKLGFSRYSPSRLSLRKADLKGPQQFIENAINTLSPSSLTSKKSNELIQGGLSSIKSAATTMVKKMEEIKEAMSTNSTPVKVASDRLAAGDASECAECESNDGSDCGGDRHRKISAEMSSYKGSFTNLKEYDENLPESLFPTPKEDKNDSELDITLTTCSQCHNCSCLLYDEEIMANWSSEDSNLNTICQVCNKSTVPFLTVTITGTDIEPCNPFSIPYLNPLVLRKELENILTQEGDLSLSDSKFVDDHPIIYWNLVWVFERINVQTHLPNLYLKNKVDSENLGSDNKLNADSCDKLGNGGSNMEPVEEGTDPLTQELTALAGPKEKETQMAAQVRLRCHWDEPGLHTEGPPMYILWKTRDTSQFNSNGKSLITKTFMQQIINFIRVSDLAEPVRTLAKDRKDEVNNKCNSIYRDILFLACRVLGRAQIDINTFDKEYAAAYSRATERQNKLYPQDKPISLSALYCRQYFRPLTLP</sequence>
<dbReference type="GO" id="GO:0032483">
    <property type="term" value="P:regulation of Rab protein signal transduction"/>
    <property type="evidence" value="ECO:0007669"/>
    <property type="project" value="TreeGrafter"/>
</dbReference>
<dbReference type="OrthoDB" id="75250at2759"/>
<dbReference type="InterPro" id="IPR002885">
    <property type="entry name" value="PPR_rpt"/>
</dbReference>
<protein>
    <recommendedName>
        <fullName evidence="8">DENN domain-containing protein Crag</fullName>
    </recommendedName>
</protein>
<reference evidence="6" key="1">
    <citation type="submission" date="2022-01" db="EMBL/GenBank/DDBJ databases">
        <authorList>
            <person name="King R."/>
        </authorList>
    </citation>
    <scope>NUCLEOTIDE SEQUENCE</scope>
</reference>
<keyword evidence="1" id="KW-0344">Guanine-nucleotide releasing factor</keyword>